<dbReference type="InterPro" id="IPR014720">
    <property type="entry name" value="dsRBD_dom"/>
</dbReference>
<protein>
    <recommendedName>
        <fullName evidence="2">DRBM domain-containing protein</fullName>
    </recommendedName>
</protein>
<feature type="domain" description="DRBM" evidence="2">
    <location>
        <begin position="148"/>
        <end position="217"/>
    </location>
</feature>
<keyword evidence="4" id="KW-1185">Reference proteome</keyword>
<evidence type="ECO:0000313" key="3">
    <source>
        <dbReference type="EMBL" id="PBK98395.1"/>
    </source>
</evidence>
<dbReference type="GO" id="GO:0003723">
    <property type="term" value="F:RNA binding"/>
    <property type="evidence" value="ECO:0007669"/>
    <property type="project" value="UniProtKB-UniRule"/>
</dbReference>
<proteinExistence type="predicted"/>
<dbReference type="PROSITE" id="PS50137">
    <property type="entry name" value="DS_RBD"/>
    <property type="match status" value="1"/>
</dbReference>
<name>A0A2H3DT50_ARMGA</name>
<dbReference type="CDD" id="cd10845">
    <property type="entry name" value="DSRM_RNAse_III_family"/>
    <property type="match status" value="1"/>
</dbReference>
<gene>
    <name evidence="3" type="ORF">ARMGADRAFT_575417</name>
</gene>
<dbReference type="InParanoid" id="A0A2H3DT50"/>
<evidence type="ECO:0000256" key="1">
    <source>
        <dbReference type="PROSITE-ProRule" id="PRU00266"/>
    </source>
</evidence>
<reference evidence="4" key="1">
    <citation type="journal article" date="2017" name="Nat. Ecol. Evol.">
        <title>Genome expansion and lineage-specific genetic innovations in the forest pathogenic fungi Armillaria.</title>
        <authorList>
            <person name="Sipos G."/>
            <person name="Prasanna A.N."/>
            <person name="Walter M.C."/>
            <person name="O'Connor E."/>
            <person name="Balint B."/>
            <person name="Krizsan K."/>
            <person name="Kiss B."/>
            <person name="Hess J."/>
            <person name="Varga T."/>
            <person name="Slot J."/>
            <person name="Riley R."/>
            <person name="Boka B."/>
            <person name="Rigling D."/>
            <person name="Barry K."/>
            <person name="Lee J."/>
            <person name="Mihaltcheva S."/>
            <person name="LaButti K."/>
            <person name="Lipzen A."/>
            <person name="Waldron R."/>
            <person name="Moloney N.M."/>
            <person name="Sperisen C."/>
            <person name="Kredics L."/>
            <person name="Vagvoelgyi C."/>
            <person name="Patrignani A."/>
            <person name="Fitzpatrick D."/>
            <person name="Nagy I."/>
            <person name="Doyle S."/>
            <person name="Anderson J.B."/>
            <person name="Grigoriev I.V."/>
            <person name="Gueldener U."/>
            <person name="Muensterkoetter M."/>
            <person name="Nagy L.G."/>
        </authorList>
    </citation>
    <scope>NUCLEOTIDE SEQUENCE [LARGE SCALE GENOMIC DNA]</scope>
    <source>
        <strain evidence="4">Ar21-2</strain>
    </source>
</reference>
<evidence type="ECO:0000259" key="2">
    <source>
        <dbReference type="PROSITE" id="PS50137"/>
    </source>
</evidence>
<accession>A0A2H3DT50</accession>
<keyword evidence="1" id="KW-0694">RNA-binding</keyword>
<dbReference type="Proteomes" id="UP000217790">
    <property type="component" value="Unassembled WGS sequence"/>
</dbReference>
<evidence type="ECO:0000313" key="4">
    <source>
        <dbReference type="Proteomes" id="UP000217790"/>
    </source>
</evidence>
<dbReference type="SMART" id="SM00358">
    <property type="entry name" value="DSRM"/>
    <property type="match status" value="1"/>
</dbReference>
<dbReference type="EMBL" id="KZ293648">
    <property type="protein sequence ID" value="PBK98395.1"/>
    <property type="molecule type" value="Genomic_DNA"/>
</dbReference>
<dbReference type="Pfam" id="PF00035">
    <property type="entry name" value="dsrm"/>
    <property type="match status" value="1"/>
</dbReference>
<sequence length="218" mass="24475">MTSLAHCASCCNSLARQRNAKSRYGQVCPDLPDTFPRILQEEPISRRRCLCFRDRAAAFIYFDFRKTSTSLWRVFILGRTFAGVLQRMMRHEGEMKSWRSPFSLSVYKAFCSKDEFCRNTDLTEQQCLLTKASHSQELCVLVSYRFTGGTSGLNNYLQKQNRLAAVSWVESSSGPPNKPTWTMTCKIDGEARGTGTGAQKHVAKDAAADQALAYLKGG</sequence>
<dbReference type="SUPFAM" id="SSF54768">
    <property type="entry name" value="dsRNA-binding domain-like"/>
    <property type="match status" value="1"/>
</dbReference>
<dbReference type="OrthoDB" id="3246846at2759"/>
<dbReference type="Gene3D" id="3.30.160.20">
    <property type="match status" value="1"/>
</dbReference>
<dbReference type="AlphaFoldDB" id="A0A2H3DT50"/>
<organism evidence="3 4">
    <name type="scientific">Armillaria gallica</name>
    <name type="common">Bulbous honey fungus</name>
    <name type="synonym">Armillaria bulbosa</name>
    <dbReference type="NCBI Taxonomy" id="47427"/>
    <lineage>
        <taxon>Eukaryota</taxon>
        <taxon>Fungi</taxon>
        <taxon>Dikarya</taxon>
        <taxon>Basidiomycota</taxon>
        <taxon>Agaricomycotina</taxon>
        <taxon>Agaricomycetes</taxon>
        <taxon>Agaricomycetidae</taxon>
        <taxon>Agaricales</taxon>
        <taxon>Marasmiineae</taxon>
        <taxon>Physalacriaceae</taxon>
        <taxon>Armillaria</taxon>
    </lineage>
</organism>